<name>A0A8J3Y7D0_9ACTN</name>
<feature type="transmembrane region" description="Helical" evidence="1">
    <location>
        <begin position="151"/>
        <end position="169"/>
    </location>
</feature>
<accession>A0A8J3Y7D0</accession>
<evidence type="ECO:0000256" key="1">
    <source>
        <dbReference type="SAM" id="Phobius"/>
    </source>
</evidence>
<reference evidence="2" key="1">
    <citation type="submission" date="2021-01" db="EMBL/GenBank/DDBJ databases">
        <title>Whole genome shotgun sequence of Spirilliplanes yamanashiensis NBRC 15828.</title>
        <authorList>
            <person name="Komaki H."/>
            <person name="Tamura T."/>
        </authorList>
    </citation>
    <scope>NUCLEOTIDE SEQUENCE</scope>
    <source>
        <strain evidence="2">NBRC 15828</strain>
    </source>
</reference>
<evidence type="ECO:0000313" key="3">
    <source>
        <dbReference type="Proteomes" id="UP000652013"/>
    </source>
</evidence>
<dbReference type="RefSeq" id="WP_203937967.1">
    <property type="nucleotide sequence ID" value="NZ_BAAAGJ010000009.1"/>
</dbReference>
<gene>
    <name evidence="2" type="ORF">Sya03_20170</name>
</gene>
<sequence>MTTPADLTVVGALAATWLAAGLLADTLPDVGTARVLLRRTRALSVLVGVGAALLVAVPFVDAATPGASRLPSAALLPAVPALVVLVVTVRRLGWLRRGAAAFATAPLTPASPALRAAAAHPLLATPLQVTGLAALAGAPVAAGVVELPGSGLAGIAICVVGLAVLVIGARHALRHSRLAEGAVRVRAMIRSS</sequence>
<proteinExistence type="predicted"/>
<keyword evidence="1" id="KW-0472">Membrane</keyword>
<dbReference type="EMBL" id="BOOY01000014">
    <property type="protein sequence ID" value="GIJ02665.1"/>
    <property type="molecule type" value="Genomic_DNA"/>
</dbReference>
<dbReference type="Proteomes" id="UP000652013">
    <property type="component" value="Unassembled WGS sequence"/>
</dbReference>
<keyword evidence="1" id="KW-0812">Transmembrane</keyword>
<organism evidence="2 3">
    <name type="scientific">Spirilliplanes yamanashiensis</name>
    <dbReference type="NCBI Taxonomy" id="42233"/>
    <lineage>
        <taxon>Bacteria</taxon>
        <taxon>Bacillati</taxon>
        <taxon>Actinomycetota</taxon>
        <taxon>Actinomycetes</taxon>
        <taxon>Micromonosporales</taxon>
        <taxon>Micromonosporaceae</taxon>
        <taxon>Spirilliplanes</taxon>
    </lineage>
</organism>
<dbReference type="AlphaFoldDB" id="A0A8J3Y7D0"/>
<feature type="transmembrane region" description="Helical" evidence="1">
    <location>
        <begin position="72"/>
        <end position="89"/>
    </location>
</feature>
<evidence type="ECO:0000313" key="2">
    <source>
        <dbReference type="EMBL" id="GIJ02665.1"/>
    </source>
</evidence>
<protein>
    <submittedName>
        <fullName evidence="2">Uncharacterized protein</fullName>
    </submittedName>
</protein>
<keyword evidence="1" id="KW-1133">Transmembrane helix</keyword>
<comment type="caution">
    <text evidence="2">The sequence shown here is derived from an EMBL/GenBank/DDBJ whole genome shotgun (WGS) entry which is preliminary data.</text>
</comment>
<feature type="transmembrane region" description="Helical" evidence="1">
    <location>
        <begin position="40"/>
        <end position="60"/>
    </location>
</feature>
<keyword evidence="3" id="KW-1185">Reference proteome</keyword>